<protein>
    <submittedName>
        <fullName evidence="3">Uncharacterized protein</fullName>
    </submittedName>
</protein>
<feature type="compositionally biased region" description="Basic and acidic residues" evidence="1">
    <location>
        <begin position="194"/>
        <end position="203"/>
    </location>
</feature>
<feature type="compositionally biased region" description="Low complexity" evidence="1">
    <location>
        <begin position="335"/>
        <end position="345"/>
    </location>
</feature>
<feature type="transmembrane region" description="Helical" evidence="2">
    <location>
        <begin position="20"/>
        <end position="41"/>
    </location>
</feature>
<dbReference type="Proteomes" id="UP001345691">
    <property type="component" value="Unassembled WGS sequence"/>
</dbReference>
<accession>A0ABR0J638</accession>
<gene>
    <name evidence="3" type="ORF">LTR69_007310</name>
</gene>
<organism evidence="3 4">
    <name type="scientific">Exophiala sideris</name>
    <dbReference type="NCBI Taxonomy" id="1016849"/>
    <lineage>
        <taxon>Eukaryota</taxon>
        <taxon>Fungi</taxon>
        <taxon>Dikarya</taxon>
        <taxon>Ascomycota</taxon>
        <taxon>Pezizomycotina</taxon>
        <taxon>Eurotiomycetes</taxon>
        <taxon>Chaetothyriomycetidae</taxon>
        <taxon>Chaetothyriales</taxon>
        <taxon>Herpotrichiellaceae</taxon>
        <taxon>Exophiala</taxon>
    </lineage>
</organism>
<keyword evidence="4" id="KW-1185">Reference proteome</keyword>
<sequence>MGSANNIYVIPAPDKLTFNAGTLLSAACCIPAILLLIINWNKIRETNLKEKLFRDKLNQDASAPEGAQPDDTNNQLTGTVCEAGETSDQRTCNGQGGEQTDECVCNDNEVEHSRNRRTRNVVTTPIFGAAILSILAIGEWNFFSPQVQYQTEPMASIGQWAPIVGTGFALLGSLYVLLAKDIVLAKREVEQEKRDAEEAKKENQQQQQKTVASTEHDDSPGPSVLVSPQPTSADNATCERCRRALKSSNPSSEEMSRSHTILAILAAWRRKGSRKMLKVAEFVGTAAEGTFENKAFKSAKEKWILYPGEEKKNPALIDEEAQWGARVRSREFSRSSEVSPSRSGSMEPQSRNSILASSSTSQTEHRHSEATLPRSDTLQLPLPPSPVHHAPIKESSPPVSPTEVIIPGGQNNPALVVNDDGQLSRSETHPTPPAPAFRLWPFSSRRGTV</sequence>
<feature type="transmembrane region" description="Helical" evidence="2">
    <location>
        <begin position="160"/>
        <end position="178"/>
    </location>
</feature>
<name>A0ABR0J638_9EURO</name>
<comment type="caution">
    <text evidence="3">The sequence shown here is derived from an EMBL/GenBank/DDBJ whole genome shotgun (WGS) entry which is preliminary data.</text>
</comment>
<feature type="region of interest" description="Disordered" evidence="1">
    <location>
        <begin position="323"/>
        <end position="449"/>
    </location>
</feature>
<feature type="region of interest" description="Disordered" evidence="1">
    <location>
        <begin position="59"/>
        <end position="78"/>
    </location>
</feature>
<evidence type="ECO:0000313" key="4">
    <source>
        <dbReference type="Proteomes" id="UP001345691"/>
    </source>
</evidence>
<evidence type="ECO:0000256" key="1">
    <source>
        <dbReference type="SAM" id="MobiDB-lite"/>
    </source>
</evidence>
<reference evidence="3 4" key="1">
    <citation type="submission" date="2023-08" db="EMBL/GenBank/DDBJ databases">
        <title>Black Yeasts Isolated from many extreme environments.</title>
        <authorList>
            <person name="Coleine C."/>
            <person name="Stajich J.E."/>
            <person name="Selbmann L."/>
        </authorList>
    </citation>
    <scope>NUCLEOTIDE SEQUENCE [LARGE SCALE GENOMIC DNA]</scope>
    <source>
        <strain evidence="3 4">CCFEE 6328</strain>
    </source>
</reference>
<evidence type="ECO:0000313" key="3">
    <source>
        <dbReference type="EMBL" id="KAK5057271.1"/>
    </source>
</evidence>
<evidence type="ECO:0000256" key="2">
    <source>
        <dbReference type="SAM" id="Phobius"/>
    </source>
</evidence>
<feature type="compositionally biased region" description="Polar residues" evidence="1">
    <location>
        <begin position="226"/>
        <end position="235"/>
    </location>
</feature>
<feature type="transmembrane region" description="Helical" evidence="2">
    <location>
        <begin position="121"/>
        <end position="140"/>
    </location>
</feature>
<keyword evidence="2" id="KW-0472">Membrane</keyword>
<keyword evidence="2" id="KW-0812">Transmembrane</keyword>
<dbReference type="EMBL" id="JAVRRF010000016">
    <property type="protein sequence ID" value="KAK5057271.1"/>
    <property type="molecule type" value="Genomic_DNA"/>
</dbReference>
<feature type="compositionally biased region" description="Polar residues" evidence="1">
    <location>
        <begin position="346"/>
        <end position="362"/>
    </location>
</feature>
<keyword evidence="2" id="KW-1133">Transmembrane helix</keyword>
<feature type="region of interest" description="Disordered" evidence="1">
    <location>
        <begin position="194"/>
        <end position="236"/>
    </location>
</feature>
<proteinExistence type="predicted"/>